<dbReference type="EMBL" id="JAIHOM010000052">
    <property type="protein sequence ID" value="MCW6036958.1"/>
    <property type="molecule type" value="Genomic_DNA"/>
</dbReference>
<name>A0ABT3L633_9CYAN</name>
<organism evidence="2 3">
    <name type="scientific">Spirulina subsalsa FACHB-351</name>
    <dbReference type="NCBI Taxonomy" id="234711"/>
    <lineage>
        <taxon>Bacteria</taxon>
        <taxon>Bacillati</taxon>
        <taxon>Cyanobacteriota</taxon>
        <taxon>Cyanophyceae</taxon>
        <taxon>Spirulinales</taxon>
        <taxon>Spirulinaceae</taxon>
        <taxon>Spirulina</taxon>
    </lineage>
</organism>
<dbReference type="RefSeq" id="WP_265264786.1">
    <property type="nucleotide sequence ID" value="NZ_JAIHOM010000052.1"/>
</dbReference>
<keyword evidence="3" id="KW-1185">Reference proteome</keyword>
<evidence type="ECO:0000256" key="1">
    <source>
        <dbReference type="SAM" id="Coils"/>
    </source>
</evidence>
<comment type="caution">
    <text evidence="2">The sequence shown here is derived from an EMBL/GenBank/DDBJ whole genome shotgun (WGS) entry which is preliminary data.</text>
</comment>
<keyword evidence="1" id="KW-0175">Coiled coil</keyword>
<reference evidence="2 3" key="1">
    <citation type="submission" date="2021-08" db="EMBL/GenBank/DDBJ databases">
        <title>Draft genome sequence of Spirulina subsalsa with high tolerance to salinity and hype-accumulation of phycocyanin.</title>
        <authorList>
            <person name="Pei H."/>
            <person name="Jiang L."/>
        </authorList>
    </citation>
    <scope>NUCLEOTIDE SEQUENCE [LARGE SCALE GENOMIC DNA]</scope>
    <source>
        <strain evidence="2 3">FACHB-351</strain>
    </source>
</reference>
<feature type="coiled-coil region" evidence="1">
    <location>
        <begin position="40"/>
        <end position="74"/>
    </location>
</feature>
<protein>
    <submittedName>
        <fullName evidence="2">Uncharacterized protein</fullName>
    </submittedName>
</protein>
<gene>
    <name evidence="2" type="ORF">K4A83_11880</name>
</gene>
<dbReference type="Proteomes" id="UP001526426">
    <property type="component" value="Unassembled WGS sequence"/>
</dbReference>
<sequence length="79" mass="9246">MKPIIFGQLMMTQGLGEKQHLLQDFQHIISDLLAQGDRQQKQTIQQVDKMRHEITTLQNRLEQMHAELQHLVSQLGERS</sequence>
<proteinExistence type="predicted"/>
<evidence type="ECO:0000313" key="3">
    <source>
        <dbReference type="Proteomes" id="UP001526426"/>
    </source>
</evidence>
<evidence type="ECO:0000313" key="2">
    <source>
        <dbReference type="EMBL" id="MCW6036958.1"/>
    </source>
</evidence>
<accession>A0ABT3L633</accession>